<gene>
    <name evidence="1" type="ORF">F5544_00070</name>
</gene>
<dbReference type="SUPFAM" id="SSF140453">
    <property type="entry name" value="EsxAB dimer-like"/>
    <property type="match status" value="1"/>
</dbReference>
<dbReference type="EMBL" id="CP046172">
    <property type="protein sequence ID" value="QIS07950.1"/>
    <property type="molecule type" value="Genomic_DNA"/>
</dbReference>
<organism evidence="1 2">
    <name type="scientific">Nocardia arthritidis</name>
    <dbReference type="NCBI Taxonomy" id="228602"/>
    <lineage>
        <taxon>Bacteria</taxon>
        <taxon>Bacillati</taxon>
        <taxon>Actinomycetota</taxon>
        <taxon>Actinomycetes</taxon>
        <taxon>Mycobacteriales</taxon>
        <taxon>Nocardiaceae</taxon>
        <taxon>Nocardia</taxon>
    </lineage>
</organism>
<name>A0A6G9Y4B0_9NOCA</name>
<dbReference type="KEGG" id="nah:F5544_00070"/>
<sequence>MAISVAAWRGEGSVADELQVDPERLREAARFIAGKAQGIRDRVKQLDDTVGKELLADGWRGKSASAYDESWVEWKAGADKVVDALKTSATKLVDAANRYQAQDAATSGKLTQYGDRM</sequence>
<proteinExistence type="predicted"/>
<dbReference type="Pfam" id="PF06013">
    <property type="entry name" value="WXG100"/>
    <property type="match status" value="1"/>
</dbReference>
<dbReference type="InterPro" id="IPR010310">
    <property type="entry name" value="T7SS_ESAT-6-like"/>
</dbReference>
<evidence type="ECO:0000313" key="1">
    <source>
        <dbReference type="EMBL" id="QIS07950.1"/>
    </source>
</evidence>
<dbReference type="Gene3D" id="1.10.287.1060">
    <property type="entry name" value="ESAT-6-like"/>
    <property type="match status" value="1"/>
</dbReference>
<reference evidence="1 2" key="1">
    <citation type="journal article" date="2019" name="ACS Chem. Biol.">
        <title>Identification and Mobilization of a Cryptic Antibiotic Biosynthesis Gene Locus from a Human-Pathogenic Nocardia Isolate.</title>
        <authorList>
            <person name="Herisse M."/>
            <person name="Ishida K."/>
            <person name="Porter J.L."/>
            <person name="Howden B."/>
            <person name="Hertweck C."/>
            <person name="Stinear T.P."/>
            <person name="Pidot S.J."/>
        </authorList>
    </citation>
    <scope>NUCLEOTIDE SEQUENCE [LARGE SCALE GENOMIC DNA]</scope>
    <source>
        <strain evidence="1 2">AUSMDU00012717</strain>
    </source>
</reference>
<accession>A0A6G9Y4B0</accession>
<keyword evidence="2" id="KW-1185">Reference proteome</keyword>
<dbReference type="InterPro" id="IPR036689">
    <property type="entry name" value="ESAT-6-like_sf"/>
</dbReference>
<protein>
    <submittedName>
        <fullName evidence="1">WXG100 family type VII secretion target</fullName>
    </submittedName>
</protein>
<dbReference type="Proteomes" id="UP000503540">
    <property type="component" value="Chromosome"/>
</dbReference>
<dbReference type="NCBIfam" id="TIGR03930">
    <property type="entry name" value="WXG100_ESAT6"/>
    <property type="match status" value="1"/>
</dbReference>
<dbReference type="AlphaFoldDB" id="A0A6G9Y4B0"/>
<evidence type="ECO:0000313" key="2">
    <source>
        <dbReference type="Proteomes" id="UP000503540"/>
    </source>
</evidence>